<evidence type="ECO:0000313" key="1">
    <source>
        <dbReference type="EMBL" id="KAK2078826.1"/>
    </source>
</evidence>
<accession>A0AAD9MNI1</accession>
<gene>
    <name evidence="1" type="ORF">QBZ16_003666</name>
</gene>
<evidence type="ECO:0000313" key="2">
    <source>
        <dbReference type="Proteomes" id="UP001255856"/>
    </source>
</evidence>
<dbReference type="EMBL" id="JASFZW010000004">
    <property type="protein sequence ID" value="KAK2078826.1"/>
    <property type="molecule type" value="Genomic_DNA"/>
</dbReference>
<name>A0AAD9MNI1_PROWI</name>
<proteinExistence type="predicted"/>
<sequence length="79" mass="9049">MFKVCADPVFFIHWCVSSYLQHSQFIPQNARKLLGPGSKPKEEESEALGLPDLVAALERDHHYAKSELLYRLRNKPLPS</sequence>
<reference evidence="1" key="1">
    <citation type="submission" date="2021-01" db="EMBL/GenBank/DDBJ databases">
        <authorList>
            <person name="Eckstrom K.M.E."/>
        </authorList>
    </citation>
    <scope>NUCLEOTIDE SEQUENCE</scope>
    <source>
        <strain evidence="1">UVCC 0001</strain>
    </source>
</reference>
<dbReference type="AlphaFoldDB" id="A0AAD9MNI1"/>
<protein>
    <submittedName>
        <fullName evidence="1">Uncharacterized protein</fullName>
    </submittedName>
</protein>
<comment type="caution">
    <text evidence="1">The sequence shown here is derived from an EMBL/GenBank/DDBJ whole genome shotgun (WGS) entry which is preliminary data.</text>
</comment>
<dbReference type="Proteomes" id="UP001255856">
    <property type="component" value="Unassembled WGS sequence"/>
</dbReference>
<keyword evidence="2" id="KW-1185">Reference proteome</keyword>
<organism evidence="1 2">
    <name type="scientific">Prototheca wickerhamii</name>
    <dbReference type="NCBI Taxonomy" id="3111"/>
    <lineage>
        <taxon>Eukaryota</taxon>
        <taxon>Viridiplantae</taxon>
        <taxon>Chlorophyta</taxon>
        <taxon>core chlorophytes</taxon>
        <taxon>Trebouxiophyceae</taxon>
        <taxon>Chlorellales</taxon>
        <taxon>Chlorellaceae</taxon>
        <taxon>Prototheca</taxon>
    </lineage>
</organism>